<keyword evidence="2" id="KW-1185">Reference proteome</keyword>
<dbReference type="Proteomes" id="UP000031843">
    <property type="component" value="Chromosome main"/>
</dbReference>
<evidence type="ECO:0000313" key="2">
    <source>
        <dbReference type="Proteomes" id="UP000031843"/>
    </source>
</evidence>
<sequence length="48" mass="5656">MFGSRWCAHCHYPGIDEDYAQYRDLIEEGYTRYQAKLMVGWADPPEEG</sequence>
<proteinExistence type="predicted"/>
<organism evidence="1 2">
    <name type="scientific">Cupriavidus basilensis</name>
    <dbReference type="NCBI Taxonomy" id="68895"/>
    <lineage>
        <taxon>Bacteria</taxon>
        <taxon>Pseudomonadati</taxon>
        <taxon>Pseudomonadota</taxon>
        <taxon>Betaproteobacteria</taxon>
        <taxon>Burkholderiales</taxon>
        <taxon>Burkholderiaceae</taxon>
        <taxon>Cupriavidus</taxon>
    </lineage>
</organism>
<dbReference type="KEGG" id="cbw:RR42_m1650"/>
<dbReference type="EMBL" id="CP010536">
    <property type="protein sequence ID" value="AJG19047.1"/>
    <property type="molecule type" value="Genomic_DNA"/>
</dbReference>
<accession>A0A0C4Y1R8</accession>
<gene>
    <name evidence="1" type="ORF">RR42_m1650</name>
</gene>
<dbReference type="AlphaFoldDB" id="A0A0C4Y1R8"/>
<evidence type="ECO:0000313" key="1">
    <source>
        <dbReference type="EMBL" id="AJG19047.1"/>
    </source>
</evidence>
<dbReference type="STRING" id="68895.RR42_m1650"/>
<protein>
    <submittedName>
        <fullName evidence="1">Uncharacterized protein</fullName>
    </submittedName>
</protein>
<reference evidence="1 2" key="1">
    <citation type="journal article" date="2015" name="Genome Announc.">
        <title>Complete Genome Sequence of Cupriavidus basilensis 4G11, Isolated from the Oak Ridge Field Research Center Site.</title>
        <authorList>
            <person name="Ray J."/>
            <person name="Waters R.J."/>
            <person name="Skerker J.M."/>
            <person name="Kuehl J.V."/>
            <person name="Price M.N."/>
            <person name="Huang J."/>
            <person name="Chakraborty R."/>
            <person name="Arkin A.P."/>
            <person name="Deutschbauer A."/>
        </authorList>
    </citation>
    <scope>NUCLEOTIDE SEQUENCE [LARGE SCALE GENOMIC DNA]</scope>
    <source>
        <strain evidence="1">4G11</strain>
    </source>
</reference>
<name>A0A0C4Y1R8_9BURK</name>